<gene>
    <name evidence="4" type="ORF">BAU06_21735</name>
</gene>
<protein>
    <recommendedName>
        <fullName evidence="3">Protein kinase domain-containing protein</fullName>
    </recommendedName>
</protein>
<dbReference type="RefSeq" id="WP_066355426.1">
    <property type="nucleotide sequence ID" value="NZ_CBCSFJ010000011.1"/>
</dbReference>
<feature type="region of interest" description="Disordered" evidence="1">
    <location>
        <begin position="214"/>
        <end position="238"/>
    </location>
</feature>
<keyword evidence="2" id="KW-0472">Membrane</keyword>
<feature type="region of interest" description="Disordered" evidence="1">
    <location>
        <begin position="449"/>
        <end position="488"/>
    </location>
</feature>
<dbReference type="EMBL" id="CP016170">
    <property type="protein sequence ID" value="ANN68579.1"/>
    <property type="molecule type" value="Genomic_DNA"/>
</dbReference>
<keyword evidence="2" id="KW-1133">Transmembrane helix</keyword>
<evidence type="ECO:0000259" key="3">
    <source>
        <dbReference type="PROSITE" id="PS50011"/>
    </source>
</evidence>
<keyword evidence="5" id="KW-1185">Reference proteome</keyword>
<dbReference type="InterPro" id="IPR000719">
    <property type="entry name" value="Prot_kinase_dom"/>
</dbReference>
<feature type="compositionally biased region" description="Gly residues" evidence="1">
    <location>
        <begin position="466"/>
        <end position="475"/>
    </location>
</feature>
<feature type="region of interest" description="Disordered" evidence="1">
    <location>
        <begin position="181"/>
        <end position="202"/>
    </location>
</feature>
<feature type="compositionally biased region" description="Polar residues" evidence="1">
    <location>
        <begin position="386"/>
        <end position="417"/>
    </location>
</feature>
<organism evidence="4 5">
    <name type="scientific">Bordetella bronchialis</name>
    <dbReference type="NCBI Taxonomy" id="463025"/>
    <lineage>
        <taxon>Bacteria</taxon>
        <taxon>Pseudomonadati</taxon>
        <taxon>Pseudomonadota</taxon>
        <taxon>Betaproteobacteria</taxon>
        <taxon>Burkholderiales</taxon>
        <taxon>Alcaligenaceae</taxon>
        <taxon>Bordetella</taxon>
    </lineage>
</organism>
<proteinExistence type="predicted"/>
<reference evidence="4 5" key="1">
    <citation type="submission" date="2016-06" db="EMBL/GenBank/DDBJ databases">
        <title>Complete genome sequences of Bordetella bronchialis and Bordetella flabilis.</title>
        <authorList>
            <person name="LiPuma J.J."/>
            <person name="Spilker T."/>
        </authorList>
    </citation>
    <scope>NUCLEOTIDE SEQUENCE [LARGE SCALE GENOMIC DNA]</scope>
    <source>
        <strain evidence="4 5">AU3182</strain>
    </source>
</reference>
<evidence type="ECO:0000256" key="1">
    <source>
        <dbReference type="SAM" id="MobiDB-lite"/>
    </source>
</evidence>
<dbReference type="Gene3D" id="1.10.510.10">
    <property type="entry name" value="Transferase(Phosphotransferase) domain 1"/>
    <property type="match status" value="1"/>
</dbReference>
<feature type="compositionally biased region" description="Low complexity" evidence="1">
    <location>
        <begin position="327"/>
        <end position="346"/>
    </location>
</feature>
<feature type="compositionally biased region" description="Basic residues" evidence="1">
    <location>
        <begin position="280"/>
        <end position="292"/>
    </location>
</feature>
<feature type="region of interest" description="Disordered" evidence="1">
    <location>
        <begin position="268"/>
        <end position="293"/>
    </location>
</feature>
<name>A0ABN4R630_9BORD</name>
<evidence type="ECO:0000313" key="5">
    <source>
        <dbReference type="Proteomes" id="UP000091897"/>
    </source>
</evidence>
<dbReference type="InterPro" id="IPR011009">
    <property type="entry name" value="Kinase-like_dom_sf"/>
</dbReference>
<keyword evidence="2" id="KW-0812">Transmembrane</keyword>
<feature type="transmembrane region" description="Helical" evidence="2">
    <location>
        <begin position="297"/>
        <end position="316"/>
    </location>
</feature>
<dbReference type="PROSITE" id="PS50011">
    <property type="entry name" value="PROTEIN_KINASE_DOM"/>
    <property type="match status" value="1"/>
</dbReference>
<sequence>MSPASASLSTRDPETLARHAAAGGMAPDRVRRILADLAPSLRTLHRAGLAHGDIAPATIGLDEAGRAFLLTPPLEPAANAEHAPRRSGYAAFEQYTDDPDTPCGPWTDIYALSATACALLTGQAPPSALARCVRDEYVPLARRDGADEQDFRAVLDSGLAMDGRARPRDIAAFARALGLDMPDSPAGTRPAVPGDGRDARLGSLEDADGLEATAAGRTGDTWPPGENGAPVAAPADRPRAHGVALYQEDPDREAAVAAAQYDAAVASIHAPRDGEPQRTARGRMPPRARPPARQRPPLLMVLAVVVMVGAVLYVWLRPQPAPGTSVAARGPGSTAAPSAGTGTPAADPRPGGKTQAVAQAGAPSTAPSAFDRANAALGDPGGTGNPGNSATPGNSKGSETLPTPTGATSRPPSNGATTIDVVTGELAAPALDGDGYFNPLPGMAGSGTANHSAAGIGTAANRPTGAGTGGNGTGGNATPDGGNTGASAPRATAAVAPASKAPVPVAVAVRPWGEIIVNGKSRGVSPPLSSLTLAPGKYSITIRNNASPDVHQNLTITGGKSAIISHTFN</sequence>
<accession>A0ABN4R630</accession>
<feature type="domain" description="Protein kinase" evidence="3">
    <location>
        <begin position="1"/>
        <end position="179"/>
    </location>
</feature>
<evidence type="ECO:0000313" key="4">
    <source>
        <dbReference type="EMBL" id="ANN68579.1"/>
    </source>
</evidence>
<evidence type="ECO:0000256" key="2">
    <source>
        <dbReference type="SAM" id="Phobius"/>
    </source>
</evidence>
<feature type="region of interest" description="Disordered" evidence="1">
    <location>
        <begin position="322"/>
        <end position="418"/>
    </location>
</feature>
<dbReference type="Proteomes" id="UP000091897">
    <property type="component" value="Chromosome"/>
</dbReference>
<feature type="compositionally biased region" description="Low complexity" evidence="1">
    <location>
        <begin position="476"/>
        <end position="488"/>
    </location>
</feature>
<dbReference type="SUPFAM" id="SSF56112">
    <property type="entry name" value="Protein kinase-like (PK-like)"/>
    <property type="match status" value="1"/>
</dbReference>